<reference evidence="3 4" key="1">
    <citation type="submission" date="2016-04" db="EMBL/GenBank/DDBJ databases">
        <title>Draft genome sequence of Aeribacillus pallidus 8m3 from petroleum reservoir.</title>
        <authorList>
            <person name="Poltaraus A.B."/>
            <person name="Nazina T.N."/>
            <person name="Tourova T.P."/>
            <person name="Malakho S.M."/>
            <person name="Korshunova A.V."/>
            <person name="Sokolova D.S."/>
        </authorList>
    </citation>
    <scope>NUCLEOTIDE SEQUENCE [LARGE SCALE GENOMIC DNA]</scope>
    <source>
        <strain evidence="3 4">8m3</strain>
    </source>
</reference>
<name>A0A161Y224_9BACI</name>
<dbReference type="Proteomes" id="UP000214606">
    <property type="component" value="Chromosome"/>
</dbReference>
<evidence type="ECO:0000313" key="5">
    <source>
        <dbReference type="Proteomes" id="UP000214606"/>
    </source>
</evidence>
<evidence type="ECO:0000256" key="1">
    <source>
        <dbReference type="SAM" id="Coils"/>
    </source>
</evidence>
<dbReference type="OrthoDB" id="2375961at2"/>
<reference evidence="2 5" key="2">
    <citation type="submission" date="2016-10" db="EMBL/GenBank/DDBJ databases">
        <title>The whole genome sequencing and assembly of Aeribacillus pallidus KCTC3564 strain.</title>
        <authorList>
            <person name="Lee Y.-J."/>
            <person name="Park M.-K."/>
            <person name="Yi H."/>
            <person name="Bahn Y.-S."/>
            <person name="Kim J.F."/>
            <person name="Lee D.-W."/>
        </authorList>
    </citation>
    <scope>NUCLEOTIDE SEQUENCE [LARGE SCALE GENOMIC DNA]</scope>
    <source>
        <strain evidence="2 5">KCTC3564</strain>
    </source>
</reference>
<dbReference type="KEGG" id="apak:AP3564_16315"/>
<keyword evidence="1" id="KW-0175">Coiled coil</keyword>
<dbReference type="RefSeq" id="WP_063388427.1">
    <property type="nucleotide sequence ID" value="NZ_CP017703.1"/>
</dbReference>
<evidence type="ECO:0008006" key="6">
    <source>
        <dbReference type="Google" id="ProtNLM"/>
    </source>
</evidence>
<dbReference type="InterPro" id="IPR021297">
    <property type="entry name" value="YlqD"/>
</dbReference>
<evidence type="ECO:0000313" key="3">
    <source>
        <dbReference type="EMBL" id="KZN95692.1"/>
    </source>
</evidence>
<dbReference type="EMBL" id="CP017703">
    <property type="protein sequence ID" value="ASS91581.1"/>
    <property type="molecule type" value="Genomic_DNA"/>
</dbReference>
<evidence type="ECO:0000313" key="4">
    <source>
        <dbReference type="Proteomes" id="UP000076476"/>
    </source>
</evidence>
<dbReference type="Gene3D" id="6.10.140.1110">
    <property type="match status" value="1"/>
</dbReference>
<dbReference type="AlphaFoldDB" id="A0A161Y224"/>
<dbReference type="GeneID" id="301126477"/>
<proteinExistence type="predicted"/>
<dbReference type="EMBL" id="LWBR01000035">
    <property type="protein sequence ID" value="KZN95692.1"/>
    <property type="molecule type" value="Genomic_DNA"/>
</dbReference>
<dbReference type="Proteomes" id="UP000076476">
    <property type="component" value="Unassembled WGS sequence"/>
</dbReference>
<protein>
    <recommendedName>
        <fullName evidence="6">YlqD protein</fullName>
    </recommendedName>
</protein>
<accession>A0A164BZX3</accession>
<organism evidence="3 4">
    <name type="scientific">Aeribacillus pallidus</name>
    <dbReference type="NCBI Taxonomy" id="33936"/>
    <lineage>
        <taxon>Bacteria</taxon>
        <taxon>Bacillati</taxon>
        <taxon>Bacillota</taxon>
        <taxon>Bacilli</taxon>
        <taxon>Bacillales</taxon>
        <taxon>Bacillaceae</taxon>
        <taxon>Aeribacillus</taxon>
    </lineage>
</organism>
<keyword evidence="4" id="KW-1185">Reference proteome</keyword>
<dbReference type="STRING" id="33936.AZI98_11475"/>
<feature type="coiled-coil region" evidence="1">
    <location>
        <begin position="15"/>
        <end position="49"/>
    </location>
</feature>
<evidence type="ECO:0000313" key="2">
    <source>
        <dbReference type="EMBL" id="ASS91581.1"/>
    </source>
</evidence>
<gene>
    <name evidence="2" type="ORF">AP3564_16315</name>
    <name evidence="3" type="ORF">AZI98_11475</name>
</gene>
<dbReference type="Pfam" id="PF11068">
    <property type="entry name" value="YlqD"/>
    <property type="match status" value="1"/>
</dbReference>
<sequence>MKIIYPITVKQILTENSKEKLIHKWQAKKEEMKRECDQLYFQLKKAEKTTKNQSIISQYHQEINKRKEKMKLMEFKLQQIDMLPLGSELKEREVNAVIEVKEGDNWDQLLNEKTIVIEDGVVKEIR</sequence>
<accession>A0A161Y224</accession>